<dbReference type="EMBL" id="FOIF01000015">
    <property type="protein sequence ID" value="SES87068.1"/>
    <property type="molecule type" value="Genomic_DNA"/>
</dbReference>
<dbReference type="STRING" id="1120990.SAMN03080614_10158"/>
<evidence type="ECO:0000256" key="2">
    <source>
        <dbReference type="ARBA" id="ARBA00009190"/>
    </source>
</evidence>
<evidence type="ECO:0000313" key="8">
    <source>
        <dbReference type="Proteomes" id="UP000243819"/>
    </source>
</evidence>
<comment type="subcellular location">
    <subcellularLocation>
        <location evidence="1 6">Membrane</location>
        <topology evidence="1 6">Multi-pass membrane protein</topology>
    </subcellularLocation>
</comment>
<dbReference type="Pfam" id="PF01169">
    <property type="entry name" value="GDT1"/>
    <property type="match status" value="2"/>
</dbReference>
<dbReference type="PANTHER" id="PTHR12608">
    <property type="entry name" value="TRANSMEMBRANE PROTEIN HTP-1 RELATED"/>
    <property type="match status" value="1"/>
</dbReference>
<dbReference type="RefSeq" id="WP_177159713.1">
    <property type="nucleotide sequence ID" value="NZ_FOIF01000015.1"/>
</dbReference>
<feature type="transmembrane region" description="Helical" evidence="6">
    <location>
        <begin position="196"/>
        <end position="215"/>
    </location>
</feature>
<evidence type="ECO:0000256" key="4">
    <source>
        <dbReference type="ARBA" id="ARBA00022989"/>
    </source>
</evidence>
<proteinExistence type="inferred from homology"/>
<evidence type="ECO:0000313" key="7">
    <source>
        <dbReference type="EMBL" id="SES87068.1"/>
    </source>
</evidence>
<dbReference type="AlphaFoldDB" id="A0A1H9ZZ59"/>
<dbReference type="PANTHER" id="PTHR12608:SF1">
    <property type="entry name" value="TRANSMEMBRANE PROTEIN 165"/>
    <property type="match status" value="1"/>
</dbReference>
<gene>
    <name evidence="7" type="ORF">SAMN03080614_10158</name>
</gene>
<feature type="transmembrane region" description="Helical" evidence="6">
    <location>
        <begin position="66"/>
        <end position="84"/>
    </location>
</feature>
<evidence type="ECO:0000256" key="3">
    <source>
        <dbReference type="ARBA" id="ARBA00022692"/>
    </source>
</evidence>
<accession>A0A1H9ZZ59</accession>
<evidence type="ECO:0000256" key="5">
    <source>
        <dbReference type="ARBA" id="ARBA00023136"/>
    </source>
</evidence>
<feature type="transmembrane region" description="Helical" evidence="6">
    <location>
        <begin position="37"/>
        <end position="59"/>
    </location>
</feature>
<keyword evidence="8" id="KW-1185">Reference proteome</keyword>
<name>A0A1H9ZZ59_9FIRM</name>
<feature type="transmembrane region" description="Helical" evidence="6">
    <location>
        <begin position="169"/>
        <end position="190"/>
    </location>
</feature>
<comment type="similarity">
    <text evidence="2 6">Belongs to the GDT1 family.</text>
</comment>
<keyword evidence="5 6" id="KW-0472">Membrane</keyword>
<evidence type="ECO:0000256" key="1">
    <source>
        <dbReference type="ARBA" id="ARBA00004141"/>
    </source>
</evidence>
<reference evidence="8" key="1">
    <citation type="submission" date="2016-10" db="EMBL/GenBank/DDBJ databases">
        <authorList>
            <person name="Varghese N."/>
            <person name="Submissions S."/>
        </authorList>
    </citation>
    <scope>NUCLEOTIDE SEQUENCE [LARGE SCALE GENOMIC DNA]</scope>
    <source>
        <strain evidence="8">DSM 13577</strain>
    </source>
</reference>
<keyword evidence="4 6" id="KW-1133">Transmembrane helix</keyword>
<feature type="transmembrane region" description="Helical" evidence="6">
    <location>
        <begin position="135"/>
        <end position="157"/>
    </location>
</feature>
<keyword evidence="3 6" id="KW-0812">Transmembrane</keyword>
<dbReference type="GO" id="GO:0016020">
    <property type="term" value="C:membrane"/>
    <property type="evidence" value="ECO:0007669"/>
    <property type="project" value="UniProtKB-SubCell"/>
</dbReference>
<sequence length="226" mass="24887">MISEILSSLIFIFLAEMGDKTQLLALAFATKYKLSAVLTGVFLGSLLNHSLAVIIGLYLSSFIPLNIINIATSFAFIIFGLWTLKIDEGEEECLEEGKCPPKFHPILIVASAFFLGEIGDKTQLTVITLSTSARYPLGVLLGTVTGMVITSSIGVFIGNKLGKKIPENIIKLISGLIFILFGLINLYEFLPSKYLTLPNILFSLSIIILIIYPSIKRIFPFQKQKH</sequence>
<dbReference type="GO" id="GO:0046873">
    <property type="term" value="F:metal ion transmembrane transporter activity"/>
    <property type="evidence" value="ECO:0007669"/>
    <property type="project" value="InterPro"/>
</dbReference>
<evidence type="ECO:0000256" key="6">
    <source>
        <dbReference type="RuleBase" id="RU365102"/>
    </source>
</evidence>
<dbReference type="Proteomes" id="UP000243819">
    <property type="component" value="Unassembled WGS sequence"/>
</dbReference>
<dbReference type="InterPro" id="IPR001727">
    <property type="entry name" value="GDT1-like"/>
</dbReference>
<protein>
    <recommendedName>
        <fullName evidence="6">GDT1 family protein</fullName>
    </recommendedName>
</protein>
<organism evidence="7 8">
    <name type="scientific">Anaerobranca gottschalkii DSM 13577</name>
    <dbReference type="NCBI Taxonomy" id="1120990"/>
    <lineage>
        <taxon>Bacteria</taxon>
        <taxon>Bacillati</taxon>
        <taxon>Bacillota</taxon>
        <taxon>Clostridia</taxon>
        <taxon>Eubacteriales</taxon>
        <taxon>Proteinivoracaceae</taxon>
        <taxon>Anaerobranca</taxon>
    </lineage>
</organism>